<name>A0A9P7FXQ4_9AGAR</name>
<evidence type="ECO:0000313" key="3">
    <source>
        <dbReference type="Proteomes" id="UP000775547"/>
    </source>
</evidence>
<reference evidence="2" key="2">
    <citation type="submission" date="2021-10" db="EMBL/GenBank/DDBJ databases">
        <title>Phylogenomics reveals ancestral predisposition of the termite-cultivated fungus Termitomyces towards a domesticated lifestyle.</title>
        <authorList>
            <person name="Auxier B."/>
            <person name="Grum-Grzhimaylo A."/>
            <person name="Cardenas M.E."/>
            <person name="Lodge J.D."/>
            <person name="Laessoe T."/>
            <person name="Pedersen O."/>
            <person name="Smith M.E."/>
            <person name="Kuyper T.W."/>
            <person name="Franco-Molano E.A."/>
            <person name="Baroni T.J."/>
            <person name="Aanen D.K."/>
        </authorList>
    </citation>
    <scope>NUCLEOTIDE SEQUENCE</scope>
    <source>
        <strain evidence="2">AP01</strain>
        <tissue evidence="2">Mycelium</tissue>
    </source>
</reference>
<reference evidence="2" key="1">
    <citation type="submission" date="2020-07" db="EMBL/GenBank/DDBJ databases">
        <authorList>
            <person name="Nieuwenhuis M."/>
            <person name="Van De Peppel L.J.J."/>
        </authorList>
    </citation>
    <scope>NUCLEOTIDE SEQUENCE</scope>
    <source>
        <strain evidence="2">AP01</strain>
        <tissue evidence="2">Mycelium</tissue>
    </source>
</reference>
<evidence type="ECO:0000313" key="2">
    <source>
        <dbReference type="EMBL" id="KAG5640043.1"/>
    </source>
</evidence>
<dbReference type="AlphaFoldDB" id="A0A9P7FXQ4"/>
<feature type="non-terminal residue" evidence="2">
    <location>
        <position position="1"/>
    </location>
</feature>
<keyword evidence="3" id="KW-1185">Reference proteome</keyword>
<sequence length="110" mass="12585">IQFPLITFVLPEFDEETTLDTVHCHAEPNPTLFGTPHSTQPFTQSPHGAVICFHIHIEHDTICHVEFAPFARGGMLRDMAERARRGEWRWVDEDEEDEIEDESDVNDAGV</sequence>
<organism evidence="2 3">
    <name type="scientific">Asterophora parasitica</name>
    <dbReference type="NCBI Taxonomy" id="117018"/>
    <lineage>
        <taxon>Eukaryota</taxon>
        <taxon>Fungi</taxon>
        <taxon>Dikarya</taxon>
        <taxon>Basidiomycota</taxon>
        <taxon>Agaricomycotina</taxon>
        <taxon>Agaricomycetes</taxon>
        <taxon>Agaricomycetidae</taxon>
        <taxon>Agaricales</taxon>
        <taxon>Tricholomatineae</taxon>
        <taxon>Lyophyllaceae</taxon>
        <taxon>Asterophora</taxon>
    </lineage>
</organism>
<dbReference type="Proteomes" id="UP000775547">
    <property type="component" value="Unassembled WGS sequence"/>
</dbReference>
<proteinExistence type="predicted"/>
<comment type="caution">
    <text evidence="2">The sequence shown here is derived from an EMBL/GenBank/DDBJ whole genome shotgun (WGS) entry which is preliminary data.</text>
</comment>
<dbReference type="EMBL" id="JABCKV010001335">
    <property type="protein sequence ID" value="KAG5640043.1"/>
    <property type="molecule type" value="Genomic_DNA"/>
</dbReference>
<accession>A0A9P7FXQ4</accession>
<gene>
    <name evidence="2" type="ORF">DXG03_001556</name>
</gene>
<feature type="compositionally biased region" description="Acidic residues" evidence="1">
    <location>
        <begin position="92"/>
        <end position="110"/>
    </location>
</feature>
<protein>
    <submittedName>
        <fullName evidence="2">Uncharacterized protein</fullName>
    </submittedName>
</protein>
<feature type="region of interest" description="Disordered" evidence="1">
    <location>
        <begin position="86"/>
        <end position="110"/>
    </location>
</feature>
<evidence type="ECO:0000256" key="1">
    <source>
        <dbReference type="SAM" id="MobiDB-lite"/>
    </source>
</evidence>